<dbReference type="GO" id="GO:0047804">
    <property type="term" value="F:cysteine-S-conjugate beta-lyase activity"/>
    <property type="evidence" value="ECO:0007669"/>
    <property type="project" value="UniProtKB-EC"/>
</dbReference>
<dbReference type="NCBIfam" id="TIGR04350">
    <property type="entry name" value="C_S_lyase_PatB"/>
    <property type="match status" value="1"/>
</dbReference>
<dbReference type="EC" id="4.4.1.13" evidence="2"/>
<feature type="domain" description="Aminotransferase class I/classII large" evidence="6">
    <location>
        <begin position="30"/>
        <end position="384"/>
    </location>
</feature>
<dbReference type="CDD" id="cd00609">
    <property type="entry name" value="AAT_like"/>
    <property type="match status" value="1"/>
</dbReference>
<dbReference type="InterPro" id="IPR015421">
    <property type="entry name" value="PyrdxlP-dep_Trfase_major"/>
</dbReference>
<evidence type="ECO:0000256" key="1">
    <source>
        <dbReference type="ARBA" id="ARBA00001933"/>
    </source>
</evidence>
<comment type="similarity">
    <text evidence="5">Belongs to the class-II pyridoxal-phosphate-dependent aminotransferase family. MalY/PatB cystathionine beta-lyase subfamily.</text>
</comment>
<dbReference type="PANTHER" id="PTHR43525">
    <property type="entry name" value="PROTEIN MALY"/>
    <property type="match status" value="1"/>
</dbReference>
<dbReference type="Proteomes" id="UP000198823">
    <property type="component" value="Unassembled WGS sequence"/>
</dbReference>
<name>A0A1G7A1V5_9BACL</name>
<dbReference type="GO" id="GO:0030170">
    <property type="term" value="F:pyridoxal phosphate binding"/>
    <property type="evidence" value="ECO:0007669"/>
    <property type="project" value="InterPro"/>
</dbReference>
<evidence type="ECO:0000259" key="6">
    <source>
        <dbReference type="Pfam" id="PF00155"/>
    </source>
</evidence>
<dbReference type="OrthoDB" id="9802872at2"/>
<organism evidence="7 8">
    <name type="scientific">Bhargavaea beijingensis</name>
    <dbReference type="NCBI Taxonomy" id="426756"/>
    <lineage>
        <taxon>Bacteria</taxon>
        <taxon>Bacillati</taxon>
        <taxon>Bacillota</taxon>
        <taxon>Bacilli</taxon>
        <taxon>Bacillales</taxon>
        <taxon>Caryophanaceae</taxon>
        <taxon>Bhargavaea</taxon>
    </lineage>
</organism>
<dbReference type="SUPFAM" id="SSF53383">
    <property type="entry name" value="PLP-dependent transferases"/>
    <property type="match status" value="1"/>
</dbReference>
<proteinExistence type="inferred from homology"/>
<reference evidence="7 8" key="1">
    <citation type="submission" date="2016-10" db="EMBL/GenBank/DDBJ databases">
        <authorList>
            <person name="de Groot N.N."/>
        </authorList>
    </citation>
    <scope>NUCLEOTIDE SEQUENCE [LARGE SCALE GENOMIC DNA]</scope>
    <source>
        <strain evidence="7 8">CGMCC 1.6762</strain>
    </source>
</reference>
<dbReference type="Gene3D" id="3.40.640.10">
    <property type="entry name" value="Type I PLP-dependent aspartate aminotransferase-like (Major domain)"/>
    <property type="match status" value="1"/>
</dbReference>
<dbReference type="RefSeq" id="WP_092094782.1">
    <property type="nucleotide sequence ID" value="NZ_FNAR01000003.1"/>
</dbReference>
<dbReference type="InterPro" id="IPR027619">
    <property type="entry name" value="C-S_lyase_PatB-like"/>
</dbReference>
<keyword evidence="4 7" id="KW-0456">Lyase</keyword>
<evidence type="ECO:0000256" key="2">
    <source>
        <dbReference type="ARBA" id="ARBA00012224"/>
    </source>
</evidence>
<sequence>MAYNFDEIIERRGTASAKWDAVKELFGSEDVLPLWVADMDFRVPDEVVEAIKNAADHGIFGYTLRSEEYKQAVKEWMKKRHDWEIDGEWITQTPGVVNALNMAVLAYTEHGDSVIVQPPVYYPFMKAINNHGRKVVDNPLIDRDGRYEMDFDDLEAKIGESGAKLLFLCNPQNPSGRVWTPDELKQLGDICVRHGLTVVSDEIHGDLILGDQPHTPFAGISDGLAEISVTCTAPSKTFNLAGLHTSNIIIPDEARRKAFDDQLEKFAVGGSSPIGAAATIAAYRHGEPWLHGLLDYVRGNYAFLKEFTEANIPELKVYSLESTYLAWVNARALGLDNQALETFMAKEARVGLNQGHIFGTGGEGFVRVNLACQRKTLEEALNRIDEAVKKHQGTTA</sequence>
<dbReference type="EMBL" id="FNAR01000003">
    <property type="protein sequence ID" value="SDE07876.1"/>
    <property type="molecule type" value="Genomic_DNA"/>
</dbReference>
<dbReference type="Gene3D" id="3.90.1150.10">
    <property type="entry name" value="Aspartate Aminotransferase, domain 1"/>
    <property type="match status" value="1"/>
</dbReference>
<evidence type="ECO:0000313" key="7">
    <source>
        <dbReference type="EMBL" id="SDE07876.1"/>
    </source>
</evidence>
<evidence type="ECO:0000256" key="5">
    <source>
        <dbReference type="ARBA" id="ARBA00037974"/>
    </source>
</evidence>
<evidence type="ECO:0000256" key="4">
    <source>
        <dbReference type="ARBA" id="ARBA00023239"/>
    </source>
</evidence>
<gene>
    <name evidence="7" type="ORF">SAMN04488126_103129</name>
</gene>
<dbReference type="InterPro" id="IPR004839">
    <property type="entry name" value="Aminotransferase_I/II_large"/>
</dbReference>
<dbReference type="PANTHER" id="PTHR43525:SF1">
    <property type="entry name" value="PROTEIN MALY"/>
    <property type="match status" value="1"/>
</dbReference>
<accession>A0A1G7A1V5</accession>
<evidence type="ECO:0000313" key="8">
    <source>
        <dbReference type="Proteomes" id="UP000198823"/>
    </source>
</evidence>
<comment type="cofactor">
    <cofactor evidence="1">
        <name>pyridoxal 5'-phosphate</name>
        <dbReference type="ChEBI" id="CHEBI:597326"/>
    </cofactor>
</comment>
<dbReference type="InterPro" id="IPR015424">
    <property type="entry name" value="PyrdxlP-dep_Trfase"/>
</dbReference>
<dbReference type="InterPro" id="IPR015422">
    <property type="entry name" value="PyrdxlP-dep_Trfase_small"/>
</dbReference>
<dbReference type="Pfam" id="PF00155">
    <property type="entry name" value="Aminotran_1_2"/>
    <property type="match status" value="1"/>
</dbReference>
<protein>
    <recommendedName>
        <fullName evidence="2">cysteine-S-conjugate beta-lyase</fullName>
        <ecNumber evidence="2">4.4.1.13</ecNumber>
    </recommendedName>
</protein>
<evidence type="ECO:0000256" key="3">
    <source>
        <dbReference type="ARBA" id="ARBA00022898"/>
    </source>
</evidence>
<dbReference type="InterPro" id="IPR051798">
    <property type="entry name" value="Class-II_PLP-Dep_Aminotrans"/>
</dbReference>
<keyword evidence="3" id="KW-0663">Pyridoxal phosphate</keyword>
<dbReference type="AlphaFoldDB" id="A0A1G7A1V5"/>
<dbReference type="STRING" id="426756.SAMN04488126_103129"/>